<name>A0A150TTE4_SORCE</name>
<protein>
    <submittedName>
        <fullName evidence="1">Uncharacterized protein</fullName>
    </submittedName>
</protein>
<sequence>MLRPARPAAREHVDGAAPGRAVVGLRAVRAALASPVAPTARACAEIATLAPNASPAPVFDAFTYACWVQVVPARANT</sequence>
<dbReference type="Proteomes" id="UP000075502">
    <property type="component" value="Unassembled WGS sequence"/>
</dbReference>
<comment type="caution">
    <text evidence="1">The sequence shown here is derived from an EMBL/GenBank/DDBJ whole genome shotgun (WGS) entry which is preliminary data.</text>
</comment>
<evidence type="ECO:0000313" key="1">
    <source>
        <dbReference type="EMBL" id="KYG07906.1"/>
    </source>
</evidence>
<proteinExistence type="predicted"/>
<organism evidence="1 2">
    <name type="scientific">Sorangium cellulosum</name>
    <name type="common">Polyangium cellulosum</name>
    <dbReference type="NCBI Taxonomy" id="56"/>
    <lineage>
        <taxon>Bacteria</taxon>
        <taxon>Pseudomonadati</taxon>
        <taxon>Myxococcota</taxon>
        <taxon>Polyangia</taxon>
        <taxon>Polyangiales</taxon>
        <taxon>Polyangiaceae</taxon>
        <taxon>Sorangium</taxon>
    </lineage>
</organism>
<gene>
    <name evidence="1" type="ORF">BE21_26605</name>
</gene>
<accession>A0A150TTE4</accession>
<reference evidence="1 2" key="1">
    <citation type="submission" date="2014-02" db="EMBL/GenBank/DDBJ databases">
        <title>The small core and large imbalanced accessory genome model reveals a collaborative survival strategy of Sorangium cellulosum strains in nature.</title>
        <authorList>
            <person name="Han K."/>
            <person name="Peng R."/>
            <person name="Blom J."/>
            <person name="Li Y.-Z."/>
        </authorList>
    </citation>
    <scope>NUCLEOTIDE SEQUENCE [LARGE SCALE GENOMIC DNA]</scope>
    <source>
        <strain evidence="1 2">So0007-03</strain>
    </source>
</reference>
<evidence type="ECO:0000313" key="2">
    <source>
        <dbReference type="Proteomes" id="UP000075502"/>
    </source>
</evidence>
<dbReference type="EMBL" id="JEME01001149">
    <property type="protein sequence ID" value="KYG07906.1"/>
    <property type="molecule type" value="Genomic_DNA"/>
</dbReference>
<dbReference type="AlphaFoldDB" id="A0A150TTE4"/>